<dbReference type="GO" id="GO:0005886">
    <property type="term" value="C:plasma membrane"/>
    <property type="evidence" value="ECO:0007669"/>
    <property type="project" value="TreeGrafter"/>
</dbReference>
<comment type="caution">
    <text evidence="2">The sequence shown here is derived from an EMBL/GenBank/DDBJ whole genome shotgun (WGS) entry which is preliminary data.</text>
</comment>
<keyword evidence="3" id="KW-1185">Reference proteome</keyword>
<dbReference type="Gene3D" id="3.40.390.10">
    <property type="entry name" value="Collagenase (Catalytic Domain)"/>
    <property type="match status" value="1"/>
</dbReference>
<gene>
    <name evidence="2" type="ORF">CAMP_LOCUS19226</name>
</gene>
<dbReference type="PANTHER" id="PTHR11733">
    <property type="entry name" value="ZINC METALLOPROTEASE FAMILY M13 NEPRILYSIN-RELATED"/>
    <property type="match status" value="1"/>
</dbReference>
<feature type="domain" description="Peptidase M13 C-terminal" evidence="1">
    <location>
        <begin position="319"/>
        <end position="479"/>
    </location>
</feature>
<dbReference type="InterPro" id="IPR018497">
    <property type="entry name" value="Peptidase_M13_C"/>
</dbReference>
<organism evidence="2 3">
    <name type="scientific">Caenorhabditis angaria</name>
    <dbReference type="NCBI Taxonomy" id="860376"/>
    <lineage>
        <taxon>Eukaryota</taxon>
        <taxon>Metazoa</taxon>
        <taxon>Ecdysozoa</taxon>
        <taxon>Nematoda</taxon>
        <taxon>Chromadorea</taxon>
        <taxon>Rhabditida</taxon>
        <taxon>Rhabditina</taxon>
        <taxon>Rhabditomorpha</taxon>
        <taxon>Rhabditoidea</taxon>
        <taxon>Rhabditidae</taxon>
        <taxon>Peloderinae</taxon>
        <taxon>Caenorhabditis</taxon>
    </lineage>
</organism>
<name>A0A9P1J1R7_9PELO</name>
<dbReference type="InterPro" id="IPR024079">
    <property type="entry name" value="MetalloPept_cat_dom_sf"/>
</dbReference>
<dbReference type="SUPFAM" id="SSF55486">
    <property type="entry name" value="Metalloproteases ('zincins'), catalytic domain"/>
    <property type="match status" value="2"/>
</dbReference>
<dbReference type="GO" id="GO:0004222">
    <property type="term" value="F:metalloendopeptidase activity"/>
    <property type="evidence" value="ECO:0007669"/>
    <property type="project" value="InterPro"/>
</dbReference>
<dbReference type="Proteomes" id="UP001152747">
    <property type="component" value="Unassembled WGS sequence"/>
</dbReference>
<dbReference type="PANTHER" id="PTHR11733:SF208">
    <property type="entry name" value="PEPTIDASE M13 C-TERMINAL DOMAIN-CONTAINING PROTEIN"/>
    <property type="match status" value="1"/>
</dbReference>
<sequence>MRAPNVFLLIILIIILRPVFLTITFLDLIETNIDVNVDPCEDFYRHACSKNEQANLTINNLFETTYEVEIDYLYHNYSSYLNSFLNYKTMENISSLDLIVEDFKNSCETRNQTTMIYFLEQLQEAFQIPSFHFKKSRLQFLNLQFDADCERSSKILRQKIKEEWKLVIEVFSKYVKKLHDNIHAIRWIERNNETVKLLLGIAIIVKQEILKQIPETKWINASGTETIITNIMNQVNIFEVSISEIDDHINKLNIAIGTISRCASEYKFASLKFLCYLKIETDAKIDLSKMNAYNIHPHIFYLNGLLIKTRTEENDGFLIGGSAWVVAHEIAHSIIKHNVDFPFIPYFPKDLKTCVQNQFESTCRYFKEDSCETRDEQFEENGSDIFATHLAFDVFRFYAEEIYDEIMEGSRYKLTHGQSFFYSLASQFCSRANSASSSESTHHAFNARVNAASAQIPEFQQFFGCHPGTKMMKSRTEQCHIIGKKSKYY</sequence>
<dbReference type="Pfam" id="PF01431">
    <property type="entry name" value="Peptidase_M13"/>
    <property type="match status" value="1"/>
</dbReference>
<dbReference type="AlphaFoldDB" id="A0A9P1J1R7"/>
<evidence type="ECO:0000313" key="3">
    <source>
        <dbReference type="Proteomes" id="UP001152747"/>
    </source>
</evidence>
<protein>
    <recommendedName>
        <fullName evidence="1">Peptidase M13 C-terminal domain-containing protein</fullName>
    </recommendedName>
</protein>
<dbReference type="EMBL" id="CANHGI010000006">
    <property type="protein sequence ID" value="CAI5456589.1"/>
    <property type="molecule type" value="Genomic_DNA"/>
</dbReference>
<dbReference type="PROSITE" id="PS51885">
    <property type="entry name" value="NEPRILYSIN"/>
    <property type="match status" value="1"/>
</dbReference>
<accession>A0A9P1J1R7</accession>
<evidence type="ECO:0000313" key="2">
    <source>
        <dbReference type="EMBL" id="CAI5456589.1"/>
    </source>
</evidence>
<reference evidence="2" key="1">
    <citation type="submission" date="2022-11" db="EMBL/GenBank/DDBJ databases">
        <authorList>
            <person name="Kikuchi T."/>
        </authorList>
    </citation>
    <scope>NUCLEOTIDE SEQUENCE</scope>
    <source>
        <strain evidence="2">PS1010</strain>
    </source>
</reference>
<dbReference type="GO" id="GO:0016485">
    <property type="term" value="P:protein processing"/>
    <property type="evidence" value="ECO:0007669"/>
    <property type="project" value="TreeGrafter"/>
</dbReference>
<evidence type="ECO:0000259" key="1">
    <source>
        <dbReference type="Pfam" id="PF01431"/>
    </source>
</evidence>
<proteinExistence type="predicted"/>
<dbReference type="InterPro" id="IPR000718">
    <property type="entry name" value="Peptidase_M13"/>
</dbReference>